<dbReference type="PANTHER" id="PTHR33154">
    <property type="entry name" value="TRANSCRIPTIONAL REGULATOR, ARSR FAMILY"/>
    <property type="match status" value="1"/>
</dbReference>
<evidence type="ECO:0000313" key="6">
    <source>
        <dbReference type="Proteomes" id="UP000739538"/>
    </source>
</evidence>
<evidence type="ECO:0000256" key="3">
    <source>
        <dbReference type="ARBA" id="ARBA00023163"/>
    </source>
</evidence>
<dbReference type="InterPro" id="IPR001845">
    <property type="entry name" value="HTH_ArsR_DNA-bd_dom"/>
</dbReference>
<keyword evidence="3" id="KW-0804">Transcription</keyword>
<comment type="caution">
    <text evidence="5">The sequence shown here is derived from an EMBL/GenBank/DDBJ whole genome shotgun (WGS) entry which is preliminary data.</text>
</comment>
<dbReference type="Gene3D" id="1.10.10.10">
    <property type="entry name" value="Winged helix-like DNA-binding domain superfamily/Winged helix DNA-binding domain"/>
    <property type="match status" value="1"/>
</dbReference>
<dbReference type="Pfam" id="PF01022">
    <property type="entry name" value="HTH_5"/>
    <property type="match status" value="1"/>
</dbReference>
<evidence type="ECO:0000259" key="4">
    <source>
        <dbReference type="PROSITE" id="PS50987"/>
    </source>
</evidence>
<dbReference type="InterPro" id="IPR011991">
    <property type="entry name" value="ArsR-like_HTH"/>
</dbReference>
<dbReference type="Proteomes" id="UP000739538">
    <property type="component" value="Unassembled WGS sequence"/>
</dbReference>
<dbReference type="PRINTS" id="PR00778">
    <property type="entry name" value="HTHARSR"/>
</dbReference>
<feature type="domain" description="HTH arsR-type" evidence="4">
    <location>
        <begin position="14"/>
        <end position="111"/>
    </location>
</feature>
<accession>A0A956SC85</accession>
<sequence>MDERQLEKGLRAPDREEIELLHGRLCHALADATRIAILYELAAGPRHVTALVDALGQPQATVSRHLRVLHERSLVLTERIGTRVEYRLADPRIIHALDLMRALLADALDRESELAARIRDARKRPGARKKTSTP</sequence>
<dbReference type="InterPro" id="IPR051081">
    <property type="entry name" value="HTH_MetalResp_TranReg"/>
</dbReference>
<dbReference type="GO" id="GO:0003677">
    <property type="term" value="F:DNA binding"/>
    <property type="evidence" value="ECO:0007669"/>
    <property type="project" value="UniProtKB-KW"/>
</dbReference>
<dbReference type="NCBIfam" id="NF033788">
    <property type="entry name" value="HTH_metalloreg"/>
    <property type="match status" value="1"/>
</dbReference>
<dbReference type="InterPro" id="IPR036388">
    <property type="entry name" value="WH-like_DNA-bd_sf"/>
</dbReference>
<reference evidence="5" key="2">
    <citation type="journal article" date="2021" name="Microbiome">
        <title>Successional dynamics and alternative stable states in a saline activated sludge microbial community over 9 years.</title>
        <authorList>
            <person name="Wang Y."/>
            <person name="Ye J."/>
            <person name="Ju F."/>
            <person name="Liu L."/>
            <person name="Boyd J.A."/>
            <person name="Deng Y."/>
            <person name="Parks D.H."/>
            <person name="Jiang X."/>
            <person name="Yin X."/>
            <person name="Woodcroft B.J."/>
            <person name="Tyson G.W."/>
            <person name="Hugenholtz P."/>
            <person name="Polz M.F."/>
            <person name="Zhang T."/>
        </authorList>
    </citation>
    <scope>NUCLEOTIDE SEQUENCE</scope>
    <source>
        <strain evidence="5">HKST-UBA02</strain>
    </source>
</reference>
<dbReference type="PANTHER" id="PTHR33154:SF18">
    <property type="entry name" value="ARSENICAL RESISTANCE OPERON REPRESSOR"/>
    <property type="match status" value="1"/>
</dbReference>
<dbReference type="InterPro" id="IPR036390">
    <property type="entry name" value="WH_DNA-bd_sf"/>
</dbReference>
<reference evidence="5" key="1">
    <citation type="submission" date="2020-04" db="EMBL/GenBank/DDBJ databases">
        <authorList>
            <person name="Zhang T."/>
        </authorList>
    </citation>
    <scope>NUCLEOTIDE SEQUENCE</scope>
    <source>
        <strain evidence="5">HKST-UBA02</strain>
    </source>
</reference>
<evidence type="ECO:0000256" key="2">
    <source>
        <dbReference type="ARBA" id="ARBA00023125"/>
    </source>
</evidence>
<dbReference type="PROSITE" id="PS50987">
    <property type="entry name" value="HTH_ARSR_2"/>
    <property type="match status" value="1"/>
</dbReference>
<keyword evidence="2" id="KW-0238">DNA-binding</keyword>
<gene>
    <name evidence="5" type="ORF">KDA27_05295</name>
</gene>
<protein>
    <submittedName>
        <fullName evidence="5">Helix-turn-helix transcriptional regulator</fullName>
    </submittedName>
</protein>
<keyword evidence="1" id="KW-0805">Transcription regulation</keyword>
<dbReference type="CDD" id="cd00090">
    <property type="entry name" value="HTH_ARSR"/>
    <property type="match status" value="1"/>
</dbReference>
<dbReference type="AlphaFoldDB" id="A0A956SC85"/>
<name>A0A956SC85_UNCEI</name>
<dbReference type="EMBL" id="JAGQHS010000017">
    <property type="protein sequence ID" value="MCA9755197.1"/>
    <property type="molecule type" value="Genomic_DNA"/>
</dbReference>
<evidence type="ECO:0000313" key="5">
    <source>
        <dbReference type="EMBL" id="MCA9755197.1"/>
    </source>
</evidence>
<proteinExistence type="predicted"/>
<evidence type="ECO:0000256" key="1">
    <source>
        <dbReference type="ARBA" id="ARBA00023015"/>
    </source>
</evidence>
<dbReference type="SMART" id="SM00418">
    <property type="entry name" value="HTH_ARSR"/>
    <property type="match status" value="1"/>
</dbReference>
<dbReference type="GO" id="GO:0003700">
    <property type="term" value="F:DNA-binding transcription factor activity"/>
    <property type="evidence" value="ECO:0007669"/>
    <property type="project" value="InterPro"/>
</dbReference>
<dbReference type="SUPFAM" id="SSF46785">
    <property type="entry name" value="Winged helix' DNA-binding domain"/>
    <property type="match status" value="1"/>
</dbReference>
<organism evidence="5 6">
    <name type="scientific">Eiseniibacteriota bacterium</name>
    <dbReference type="NCBI Taxonomy" id="2212470"/>
    <lineage>
        <taxon>Bacteria</taxon>
        <taxon>Candidatus Eiseniibacteriota</taxon>
    </lineage>
</organism>